<evidence type="ECO:0000313" key="3">
    <source>
        <dbReference type="Proteomes" id="UP000501130"/>
    </source>
</evidence>
<dbReference type="GO" id="GO:0004386">
    <property type="term" value="F:helicase activity"/>
    <property type="evidence" value="ECO:0007669"/>
    <property type="project" value="UniProtKB-KW"/>
</dbReference>
<keyword evidence="2" id="KW-0067">ATP-binding</keyword>
<dbReference type="Proteomes" id="UP000501130">
    <property type="component" value="Chromosome"/>
</dbReference>
<dbReference type="PANTHER" id="PTHR47396">
    <property type="entry name" value="TYPE I RESTRICTION ENZYME ECOKI R PROTEIN"/>
    <property type="match status" value="1"/>
</dbReference>
<dbReference type="PROSITE" id="PS51192">
    <property type="entry name" value="HELICASE_ATP_BIND_1"/>
    <property type="match status" value="1"/>
</dbReference>
<dbReference type="InterPro" id="IPR001650">
    <property type="entry name" value="Helicase_C-like"/>
</dbReference>
<evidence type="ECO:0000259" key="1">
    <source>
        <dbReference type="PROSITE" id="PS51192"/>
    </source>
</evidence>
<keyword evidence="2" id="KW-0547">Nucleotide-binding</keyword>
<dbReference type="InterPro" id="IPR014001">
    <property type="entry name" value="Helicase_ATP-bd"/>
</dbReference>
<dbReference type="PANTHER" id="PTHR47396:SF1">
    <property type="entry name" value="ATP-DEPENDENT HELICASE IRC3-RELATED"/>
    <property type="match status" value="1"/>
</dbReference>
<dbReference type="Gene3D" id="3.40.50.300">
    <property type="entry name" value="P-loop containing nucleotide triphosphate hydrolases"/>
    <property type="match status" value="2"/>
</dbReference>
<sequence>MKLRRWQSNCLTGALNWFKTQSHFMCLATPGSGKTRLSAELAKSLLQANKIDFVLTFAPSIEVAQNTSNTFTNVLGRRFDGQIGAIGGAYTYQSLLFIQADFWQIFDSHRVLVVLDEVHHCAGSDLSNSNSWGEQVLLRIQSKATFSIALSGTPWRSDDLPIVLAKYTDPEGKVRCDYEYGLAEAIHDGVCRNPKLVLIDHDRILLTNQQSGIQSFESFAELLSSNGITYDQLIQNPQAVHFMLNRGCQKLKEIRLTNPNAAGLVVARSVEHAHVIAAELSNTFAQSVKVVTYRDHDASKTIDAFRYSNEQWIVSVGMISEGTDIPRLQVCCHLSIVKTEMHFRQVLGRILRMTNDVDKDGWMFVFAEPTLVEFANELHHEIPESRVVQFDGSRPRIGAEQRIGRTFDASTKLNDYSEIRCNDDLHLTLQPEIFDSEQTRYSRTRLEWAGQFREQIIATFNSSF</sequence>
<dbReference type="Pfam" id="PF04851">
    <property type="entry name" value="ResIII"/>
    <property type="match status" value="1"/>
</dbReference>
<protein>
    <submittedName>
        <fullName evidence="2">DEAD/DEAH box helicase family protein</fullName>
    </submittedName>
</protein>
<keyword evidence="3" id="KW-1185">Reference proteome</keyword>
<keyword evidence="2" id="KW-0347">Helicase</keyword>
<reference evidence="2 3" key="1">
    <citation type="submission" date="2020-05" db="EMBL/GenBank/DDBJ databases">
        <title>Compete genome of Limnobacter sp. SAORIC-580.</title>
        <authorList>
            <person name="Song J."/>
            <person name="Cho J.-C."/>
        </authorList>
    </citation>
    <scope>NUCLEOTIDE SEQUENCE [LARGE SCALE GENOMIC DNA]</scope>
    <source>
        <strain evidence="2 3">SAORIC-580</strain>
    </source>
</reference>
<name>A0ABX6N598_9BURK</name>
<dbReference type="RefSeq" id="WP_171099006.1">
    <property type="nucleotide sequence ID" value="NZ_CP053084.1"/>
</dbReference>
<feature type="domain" description="Helicase ATP-binding" evidence="1">
    <location>
        <begin position="15"/>
        <end position="172"/>
    </location>
</feature>
<organism evidence="2 3">
    <name type="scientific">Limnobacter profundi</name>
    <dbReference type="NCBI Taxonomy" id="2732163"/>
    <lineage>
        <taxon>Bacteria</taxon>
        <taxon>Pseudomonadati</taxon>
        <taxon>Pseudomonadota</taxon>
        <taxon>Betaproteobacteria</taxon>
        <taxon>Burkholderiales</taxon>
        <taxon>Burkholderiaceae</taxon>
        <taxon>Limnobacter</taxon>
    </lineage>
</organism>
<dbReference type="InterPro" id="IPR027417">
    <property type="entry name" value="P-loop_NTPase"/>
</dbReference>
<gene>
    <name evidence="2" type="ORF">HKT17_07475</name>
</gene>
<accession>A0ABX6N598</accession>
<proteinExistence type="predicted"/>
<dbReference type="EMBL" id="CP053084">
    <property type="protein sequence ID" value="QJR29564.1"/>
    <property type="molecule type" value="Genomic_DNA"/>
</dbReference>
<dbReference type="SUPFAM" id="SSF52540">
    <property type="entry name" value="P-loop containing nucleoside triphosphate hydrolases"/>
    <property type="match status" value="1"/>
</dbReference>
<dbReference type="Pfam" id="PF00271">
    <property type="entry name" value="Helicase_C"/>
    <property type="match status" value="1"/>
</dbReference>
<keyword evidence="2" id="KW-0378">Hydrolase</keyword>
<dbReference type="InterPro" id="IPR050742">
    <property type="entry name" value="Helicase_Restrict-Modif_Enz"/>
</dbReference>
<dbReference type="InterPro" id="IPR006935">
    <property type="entry name" value="Helicase/UvrB_N"/>
</dbReference>
<evidence type="ECO:0000313" key="2">
    <source>
        <dbReference type="EMBL" id="QJR29564.1"/>
    </source>
</evidence>